<sequence length="86" mass="9751">MASLDGTRLLDDYPPQIREPLFFMMLHMFSGEAVVRGVYQRPDLDASILTLVEDMLVSYAETLAARRTEQDGRAPNRARIAPCDHQ</sequence>
<reference evidence="3" key="1">
    <citation type="journal article" date="2019" name="Int. J. Syst. Evol. Microbiol.">
        <title>The Global Catalogue of Microorganisms (GCM) 10K type strain sequencing project: providing services to taxonomists for standard genome sequencing and annotation.</title>
        <authorList>
            <consortium name="The Broad Institute Genomics Platform"/>
            <consortium name="The Broad Institute Genome Sequencing Center for Infectious Disease"/>
            <person name="Wu L."/>
            <person name="Ma J."/>
        </authorList>
    </citation>
    <scope>NUCLEOTIDE SEQUENCE [LARGE SCALE GENOMIC DNA]</scope>
    <source>
        <strain evidence="3">CGMCC 4.7204</strain>
    </source>
</reference>
<keyword evidence="3" id="KW-1185">Reference proteome</keyword>
<gene>
    <name evidence="2" type="ORF">ACFOW8_24715</name>
</gene>
<evidence type="ECO:0000313" key="2">
    <source>
        <dbReference type="EMBL" id="MFC4128131.1"/>
    </source>
</evidence>
<accession>A0ABV8LB68</accession>
<evidence type="ECO:0000256" key="1">
    <source>
        <dbReference type="SAM" id="MobiDB-lite"/>
    </source>
</evidence>
<dbReference type="EMBL" id="JBHSBA010000015">
    <property type="protein sequence ID" value="MFC4128131.1"/>
    <property type="molecule type" value="Genomic_DNA"/>
</dbReference>
<organism evidence="2 3">
    <name type="scientific">Nocardia rhizosphaerae</name>
    <dbReference type="NCBI Taxonomy" id="1691571"/>
    <lineage>
        <taxon>Bacteria</taxon>
        <taxon>Bacillati</taxon>
        <taxon>Actinomycetota</taxon>
        <taxon>Actinomycetes</taxon>
        <taxon>Mycobacteriales</taxon>
        <taxon>Nocardiaceae</taxon>
        <taxon>Nocardia</taxon>
    </lineage>
</organism>
<feature type="region of interest" description="Disordered" evidence="1">
    <location>
        <begin position="67"/>
        <end position="86"/>
    </location>
</feature>
<dbReference type="Proteomes" id="UP001595767">
    <property type="component" value="Unassembled WGS sequence"/>
</dbReference>
<comment type="caution">
    <text evidence="2">The sequence shown here is derived from an EMBL/GenBank/DDBJ whole genome shotgun (WGS) entry which is preliminary data.</text>
</comment>
<evidence type="ECO:0008006" key="4">
    <source>
        <dbReference type="Google" id="ProtNLM"/>
    </source>
</evidence>
<dbReference type="RefSeq" id="WP_378553860.1">
    <property type="nucleotide sequence ID" value="NZ_JBHSBA010000015.1"/>
</dbReference>
<protein>
    <recommendedName>
        <fullName evidence="4">Tetracyclin repressor-like C-terminal domain-containing protein</fullName>
    </recommendedName>
</protein>
<proteinExistence type="predicted"/>
<name>A0ABV8LB68_9NOCA</name>
<evidence type="ECO:0000313" key="3">
    <source>
        <dbReference type="Proteomes" id="UP001595767"/>
    </source>
</evidence>